<sequence>MTTQPARPGPSRTMESALPIPRSDTAEDSSGSAGELVILESDPCSSGGPSAGRLGDKAADSDIRAEGRVRRKFQRTASNTAQGLRQSSAMSATAAPPRAPLADNKSSFRGRRQSVREHKAPLGPRPLDLSKRVVSGASVASSSETTAASRSFLPTSTGEPPVPQQYASAQQPTRASNPRYSFGKHAASSSKDLSEPSISYDFLPSVTFDDFHASISSYEPALSDFPAPGGGGGILASSTASQRTNMGPETFTAASDTRPARSASLMRRFSNARTQSDAVTARKASEQNSMPPPPTNMSIRTRRQSQFPAPTPSNPAARPPRKSVGPGVLPSSSSSDIREGRPDIPKLTNDNTLGRVGRTPSFTGGSRRGTLSNTTLNATAEPPRMANSARTAKAKSLQPPPRQPPANINASTASTMTPEHIASLNINHARSPGRSPGNERKRRLPRPANASQPCITWED</sequence>
<reference evidence="2 3" key="1">
    <citation type="submission" date="2016-07" db="EMBL/GenBank/DDBJ databases">
        <title>Pervasive Adenine N6-methylation of Active Genes in Fungi.</title>
        <authorList>
            <consortium name="DOE Joint Genome Institute"/>
            <person name="Mondo S.J."/>
            <person name="Dannebaum R.O."/>
            <person name="Kuo R.C."/>
            <person name="Labutti K."/>
            <person name="Haridas S."/>
            <person name="Kuo A."/>
            <person name="Salamov A."/>
            <person name="Ahrendt S.R."/>
            <person name="Lipzen A."/>
            <person name="Sullivan W."/>
            <person name="Andreopoulos W.B."/>
            <person name="Clum A."/>
            <person name="Lindquist E."/>
            <person name="Daum C."/>
            <person name="Ramamoorthy G.K."/>
            <person name="Gryganskyi A."/>
            <person name="Culley D."/>
            <person name="Magnuson J.K."/>
            <person name="James T.Y."/>
            <person name="O'Malley M.A."/>
            <person name="Stajich J.E."/>
            <person name="Spatafora J.W."/>
            <person name="Visel A."/>
            <person name="Grigoriev I.V."/>
        </authorList>
    </citation>
    <scope>NUCLEOTIDE SEQUENCE [LARGE SCALE GENOMIC DNA]</scope>
    <source>
        <strain evidence="2 3">CBS 115471</strain>
    </source>
</reference>
<evidence type="ECO:0000256" key="1">
    <source>
        <dbReference type="SAM" id="MobiDB-lite"/>
    </source>
</evidence>
<feature type="compositionally biased region" description="Low complexity" evidence="1">
    <location>
        <begin position="323"/>
        <end position="335"/>
    </location>
</feature>
<dbReference type="OrthoDB" id="9332038at2759"/>
<feature type="compositionally biased region" description="Basic and acidic residues" evidence="1">
    <location>
        <begin position="54"/>
        <end position="68"/>
    </location>
</feature>
<feature type="compositionally biased region" description="Polar residues" evidence="1">
    <location>
        <begin position="449"/>
        <end position="459"/>
    </location>
</feature>
<feature type="compositionally biased region" description="Polar residues" evidence="1">
    <location>
        <begin position="75"/>
        <end position="91"/>
    </location>
</feature>
<feature type="compositionally biased region" description="Polar residues" evidence="1">
    <location>
        <begin position="360"/>
        <end position="378"/>
    </location>
</feature>
<feature type="compositionally biased region" description="Polar residues" evidence="1">
    <location>
        <begin position="406"/>
        <end position="417"/>
    </location>
</feature>
<evidence type="ECO:0000313" key="2">
    <source>
        <dbReference type="EMBL" id="ORY13206.1"/>
    </source>
</evidence>
<accession>A0A1Y1ZSI2</accession>
<dbReference type="Proteomes" id="UP000193144">
    <property type="component" value="Unassembled WGS sequence"/>
</dbReference>
<feature type="region of interest" description="Disordered" evidence="1">
    <location>
        <begin position="229"/>
        <end position="459"/>
    </location>
</feature>
<feature type="compositionally biased region" description="Polar residues" evidence="1">
    <location>
        <begin position="236"/>
        <end position="255"/>
    </location>
</feature>
<feature type="compositionally biased region" description="Low complexity" evidence="1">
    <location>
        <begin position="132"/>
        <end position="151"/>
    </location>
</feature>
<organism evidence="2 3">
    <name type="scientific">Clohesyomyces aquaticus</name>
    <dbReference type="NCBI Taxonomy" id="1231657"/>
    <lineage>
        <taxon>Eukaryota</taxon>
        <taxon>Fungi</taxon>
        <taxon>Dikarya</taxon>
        <taxon>Ascomycota</taxon>
        <taxon>Pezizomycotina</taxon>
        <taxon>Dothideomycetes</taxon>
        <taxon>Pleosporomycetidae</taxon>
        <taxon>Pleosporales</taxon>
        <taxon>Lindgomycetaceae</taxon>
        <taxon>Clohesyomyces</taxon>
    </lineage>
</organism>
<name>A0A1Y1ZSI2_9PLEO</name>
<proteinExistence type="predicted"/>
<dbReference type="AlphaFoldDB" id="A0A1Y1ZSI2"/>
<evidence type="ECO:0000313" key="3">
    <source>
        <dbReference type="Proteomes" id="UP000193144"/>
    </source>
</evidence>
<dbReference type="STRING" id="1231657.A0A1Y1ZSI2"/>
<feature type="compositionally biased region" description="Polar residues" evidence="1">
    <location>
        <begin position="296"/>
        <end position="308"/>
    </location>
</feature>
<feature type="region of interest" description="Disordered" evidence="1">
    <location>
        <begin position="1"/>
        <end position="196"/>
    </location>
</feature>
<gene>
    <name evidence="2" type="ORF">BCR34DRAFT_649725</name>
</gene>
<protein>
    <submittedName>
        <fullName evidence="2">Uncharacterized protein</fullName>
    </submittedName>
</protein>
<dbReference type="EMBL" id="MCFA01000044">
    <property type="protein sequence ID" value="ORY13206.1"/>
    <property type="molecule type" value="Genomic_DNA"/>
</dbReference>
<comment type="caution">
    <text evidence="2">The sequence shown here is derived from an EMBL/GenBank/DDBJ whole genome shotgun (WGS) entry which is preliminary data.</text>
</comment>
<feature type="compositionally biased region" description="Polar residues" evidence="1">
    <location>
        <begin position="165"/>
        <end position="179"/>
    </location>
</feature>
<keyword evidence="3" id="KW-1185">Reference proteome</keyword>